<proteinExistence type="inferred from homology"/>
<dbReference type="Pfam" id="PF01399">
    <property type="entry name" value="PCI"/>
    <property type="match status" value="2"/>
</dbReference>
<keyword evidence="6" id="KW-0539">Nucleus</keyword>
<dbReference type="AlphaFoldDB" id="A0A9J6F697"/>
<sequence length="369" mass="41278">MADNNTAAATTMMQSSQLEQYLLLAKTAKGAAAAELIKQVTEAPGVHVFGELLDMPNIQELANGPHSTYLNLLNLFAFGTYATYHENKSQFPPLTPAMVTKLRHLTIVSLATKTKCIPYSTLLKELDMKNLRELEDMIIDVIYADVVRGKLDQKNNQLEVDYTIGRDIRPEDVNTIIRVLQECFPGWRKRIGDALRTEIACEETASGESESELGAGVTETLKCIPYSTLLKELDMKNLRELEDMIIDVIYADVVRGKLDQKNNQLEVDYTIGRDIRPEDVNTIIRVLQEWCTSCETVVNSIECQITRANAMKDSHIKLKQHIENEVASVKKNLKVQSQDVDDQMGADGRDDSHMDKPGKKGSKSKGCVS</sequence>
<reference evidence="9" key="2">
    <citation type="submission" date="2021-09" db="EMBL/GenBank/DDBJ databases">
        <authorList>
            <person name="Jia N."/>
            <person name="Wang J."/>
            <person name="Shi W."/>
            <person name="Du L."/>
            <person name="Sun Y."/>
            <person name="Zhan W."/>
            <person name="Jiang J."/>
            <person name="Wang Q."/>
            <person name="Zhang B."/>
            <person name="Ji P."/>
            <person name="Sakyi L.B."/>
            <person name="Cui X."/>
            <person name="Yuan T."/>
            <person name="Jiang B."/>
            <person name="Yang W."/>
            <person name="Lam T.T.-Y."/>
            <person name="Chang Q."/>
            <person name="Ding S."/>
            <person name="Wang X."/>
            <person name="Zhu J."/>
            <person name="Ruan X."/>
            <person name="Zhao L."/>
            <person name="Wei J."/>
            <person name="Que T."/>
            <person name="Du C."/>
            <person name="Cheng J."/>
            <person name="Dai P."/>
            <person name="Han X."/>
            <person name="Huang E."/>
            <person name="Gao Y."/>
            <person name="Liu J."/>
            <person name="Shao H."/>
            <person name="Ye R."/>
            <person name="Li L."/>
            <person name="Wei W."/>
            <person name="Wang X."/>
            <person name="Wang C."/>
            <person name="Huo Q."/>
            <person name="Li W."/>
            <person name="Guo W."/>
            <person name="Chen H."/>
            <person name="Chen S."/>
            <person name="Zhou L."/>
            <person name="Zhou L."/>
            <person name="Ni X."/>
            <person name="Tian J."/>
            <person name="Zhou Y."/>
            <person name="Sheng Y."/>
            <person name="Liu T."/>
            <person name="Pan Y."/>
            <person name="Xia L."/>
            <person name="Li J."/>
            <person name="Zhao F."/>
            <person name="Cao W."/>
        </authorList>
    </citation>
    <scope>NUCLEOTIDE SEQUENCE</scope>
    <source>
        <strain evidence="9">Rmic-2018</strain>
        <tissue evidence="9">Larvae</tissue>
    </source>
</reference>
<dbReference type="GO" id="GO:0005737">
    <property type="term" value="C:cytoplasm"/>
    <property type="evidence" value="ECO:0007669"/>
    <property type="project" value="UniProtKB-SubCell"/>
</dbReference>
<dbReference type="GO" id="GO:0008180">
    <property type="term" value="C:COP9 signalosome"/>
    <property type="evidence" value="ECO:0007669"/>
    <property type="project" value="UniProtKB-KW"/>
</dbReference>
<dbReference type="Proteomes" id="UP000821866">
    <property type="component" value="Chromosome 1"/>
</dbReference>
<evidence type="ECO:0000256" key="1">
    <source>
        <dbReference type="ARBA" id="ARBA00004123"/>
    </source>
</evidence>
<comment type="caution">
    <text evidence="9">The sequence shown here is derived from an EMBL/GenBank/DDBJ whole genome shotgun (WGS) entry which is preliminary data.</text>
</comment>
<accession>A0A9J6F697</accession>
<dbReference type="EMBL" id="JABSTU010000001">
    <property type="protein sequence ID" value="KAH8042219.1"/>
    <property type="molecule type" value="Genomic_DNA"/>
</dbReference>
<feature type="domain" description="PCI" evidence="8">
    <location>
        <begin position="4"/>
        <end position="165"/>
    </location>
</feature>
<evidence type="ECO:0000256" key="3">
    <source>
        <dbReference type="ARBA" id="ARBA00008482"/>
    </source>
</evidence>
<evidence type="ECO:0000313" key="10">
    <source>
        <dbReference type="Proteomes" id="UP000821866"/>
    </source>
</evidence>
<keyword evidence="10" id="KW-1185">Reference proteome</keyword>
<evidence type="ECO:0000256" key="7">
    <source>
        <dbReference type="SAM" id="MobiDB-lite"/>
    </source>
</evidence>
<dbReference type="Pfam" id="PF18392">
    <property type="entry name" value="CSN7a_helixI"/>
    <property type="match status" value="1"/>
</dbReference>
<evidence type="ECO:0000256" key="2">
    <source>
        <dbReference type="ARBA" id="ARBA00004496"/>
    </source>
</evidence>
<evidence type="ECO:0000256" key="4">
    <source>
        <dbReference type="ARBA" id="ARBA00022490"/>
    </source>
</evidence>
<evidence type="ECO:0000313" key="9">
    <source>
        <dbReference type="EMBL" id="KAH8042219.1"/>
    </source>
</evidence>
<dbReference type="PANTHER" id="PTHR15350:SF5">
    <property type="entry name" value="COP9 SIGNALOSOME COMPLEX SUBUNIT 7"/>
    <property type="match status" value="1"/>
</dbReference>
<dbReference type="InterPro" id="IPR045237">
    <property type="entry name" value="COPS7/eIF3m"/>
</dbReference>
<feature type="region of interest" description="Disordered" evidence="7">
    <location>
        <begin position="333"/>
        <end position="369"/>
    </location>
</feature>
<dbReference type="SMART" id="SM00088">
    <property type="entry name" value="PINT"/>
    <property type="match status" value="2"/>
</dbReference>
<evidence type="ECO:0000256" key="6">
    <source>
        <dbReference type="ARBA" id="ARBA00023242"/>
    </source>
</evidence>
<comment type="subcellular location">
    <subcellularLocation>
        <location evidence="2">Cytoplasm</location>
    </subcellularLocation>
    <subcellularLocation>
        <location evidence="1">Nucleus</location>
    </subcellularLocation>
</comment>
<keyword evidence="5" id="KW-0736">Signalosome</keyword>
<feature type="compositionally biased region" description="Basic and acidic residues" evidence="7">
    <location>
        <begin position="347"/>
        <end position="358"/>
    </location>
</feature>
<dbReference type="GO" id="GO:0010387">
    <property type="term" value="P:COP9 signalosome assembly"/>
    <property type="evidence" value="ECO:0007669"/>
    <property type="project" value="InterPro"/>
</dbReference>
<evidence type="ECO:0000259" key="8">
    <source>
        <dbReference type="PROSITE" id="PS50250"/>
    </source>
</evidence>
<dbReference type="PANTHER" id="PTHR15350">
    <property type="entry name" value="COP9 SIGNALOSOME COMPLEX SUBUNIT 7/DENDRITIC CELL PROTEIN GA17"/>
    <property type="match status" value="1"/>
</dbReference>
<dbReference type="PROSITE" id="PS50250">
    <property type="entry name" value="PCI"/>
    <property type="match status" value="1"/>
</dbReference>
<evidence type="ECO:0000256" key="5">
    <source>
        <dbReference type="ARBA" id="ARBA00022790"/>
    </source>
</evidence>
<gene>
    <name evidence="9" type="ORF">HPB51_021303</name>
</gene>
<dbReference type="Pfam" id="PF22061">
    <property type="entry name" value="CSN7_HB_subdom"/>
    <property type="match status" value="1"/>
</dbReference>
<dbReference type="InterPro" id="IPR000717">
    <property type="entry name" value="PCI_dom"/>
</dbReference>
<dbReference type="VEuPathDB" id="VectorBase:LOC119174641"/>
<protein>
    <recommendedName>
        <fullName evidence="8">PCI domain-containing protein</fullName>
    </recommendedName>
</protein>
<comment type="similarity">
    <text evidence="3">Belongs to the CSN7/EIF3M family. CSN7 subfamily.</text>
</comment>
<organism evidence="9 10">
    <name type="scientific">Rhipicephalus microplus</name>
    <name type="common">Cattle tick</name>
    <name type="synonym">Boophilus microplus</name>
    <dbReference type="NCBI Taxonomy" id="6941"/>
    <lineage>
        <taxon>Eukaryota</taxon>
        <taxon>Metazoa</taxon>
        <taxon>Ecdysozoa</taxon>
        <taxon>Arthropoda</taxon>
        <taxon>Chelicerata</taxon>
        <taxon>Arachnida</taxon>
        <taxon>Acari</taxon>
        <taxon>Parasitiformes</taxon>
        <taxon>Ixodida</taxon>
        <taxon>Ixodoidea</taxon>
        <taxon>Ixodidae</taxon>
        <taxon>Rhipicephalinae</taxon>
        <taxon>Rhipicephalus</taxon>
        <taxon>Boophilus</taxon>
    </lineage>
</organism>
<dbReference type="InterPro" id="IPR041481">
    <property type="entry name" value="CSN7_helixI"/>
</dbReference>
<reference evidence="9" key="1">
    <citation type="journal article" date="2020" name="Cell">
        <title>Large-Scale Comparative Analyses of Tick Genomes Elucidate Their Genetic Diversity and Vector Capacities.</title>
        <authorList>
            <consortium name="Tick Genome and Microbiome Consortium (TIGMIC)"/>
            <person name="Jia N."/>
            <person name="Wang J."/>
            <person name="Shi W."/>
            <person name="Du L."/>
            <person name="Sun Y."/>
            <person name="Zhan W."/>
            <person name="Jiang J.F."/>
            <person name="Wang Q."/>
            <person name="Zhang B."/>
            <person name="Ji P."/>
            <person name="Bell-Sakyi L."/>
            <person name="Cui X.M."/>
            <person name="Yuan T.T."/>
            <person name="Jiang B.G."/>
            <person name="Yang W.F."/>
            <person name="Lam T.T."/>
            <person name="Chang Q.C."/>
            <person name="Ding S.J."/>
            <person name="Wang X.J."/>
            <person name="Zhu J.G."/>
            <person name="Ruan X.D."/>
            <person name="Zhao L."/>
            <person name="Wei J.T."/>
            <person name="Ye R.Z."/>
            <person name="Que T.C."/>
            <person name="Du C.H."/>
            <person name="Zhou Y.H."/>
            <person name="Cheng J.X."/>
            <person name="Dai P.F."/>
            <person name="Guo W.B."/>
            <person name="Han X.H."/>
            <person name="Huang E.J."/>
            <person name="Li L.F."/>
            <person name="Wei W."/>
            <person name="Gao Y.C."/>
            <person name="Liu J.Z."/>
            <person name="Shao H.Z."/>
            <person name="Wang X."/>
            <person name="Wang C.C."/>
            <person name="Yang T.C."/>
            <person name="Huo Q.B."/>
            <person name="Li W."/>
            <person name="Chen H.Y."/>
            <person name="Chen S.E."/>
            <person name="Zhou L.G."/>
            <person name="Ni X.B."/>
            <person name="Tian J.H."/>
            <person name="Sheng Y."/>
            <person name="Liu T."/>
            <person name="Pan Y.S."/>
            <person name="Xia L.Y."/>
            <person name="Li J."/>
            <person name="Zhao F."/>
            <person name="Cao W.C."/>
        </authorList>
    </citation>
    <scope>NUCLEOTIDE SEQUENCE</scope>
    <source>
        <strain evidence="9">Rmic-2018</strain>
    </source>
</reference>
<keyword evidence="4" id="KW-0963">Cytoplasm</keyword>
<name>A0A9J6F697_RHIMP</name>